<protein>
    <recommendedName>
        <fullName evidence="1">N-acetyltransferase domain-containing protein</fullName>
    </recommendedName>
</protein>
<comment type="caution">
    <text evidence="2">The sequence shown here is derived from an EMBL/GenBank/DDBJ whole genome shotgun (WGS) entry which is preliminary data.</text>
</comment>
<dbReference type="PROSITE" id="PS51186">
    <property type="entry name" value="GNAT"/>
    <property type="match status" value="1"/>
</dbReference>
<dbReference type="InterPro" id="IPR016181">
    <property type="entry name" value="Acyl_CoA_acyltransferase"/>
</dbReference>
<reference evidence="2 3" key="1">
    <citation type="journal article" date="2019" name="Int. J. Syst. Evol. Microbiol.">
        <title>The Global Catalogue of Microorganisms (GCM) 10K type strain sequencing project: providing services to taxonomists for standard genome sequencing and annotation.</title>
        <authorList>
            <consortium name="The Broad Institute Genomics Platform"/>
            <consortium name="The Broad Institute Genome Sequencing Center for Infectious Disease"/>
            <person name="Wu L."/>
            <person name="Ma J."/>
        </authorList>
    </citation>
    <scope>NUCLEOTIDE SEQUENCE [LARGE SCALE GENOMIC DNA]</scope>
    <source>
        <strain evidence="2 3">JCM 13008</strain>
    </source>
</reference>
<feature type="domain" description="N-acetyltransferase" evidence="1">
    <location>
        <begin position="1"/>
        <end position="109"/>
    </location>
</feature>
<dbReference type="Gene3D" id="3.40.630.30">
    <property type="match status" value="1"/>
</dbReference>
<dbReference type="SUPFAM" id="SSF55729">
    <property type="entry name" value="Acyl-CoA N-acyltransferases (Nat)"/>
    <property type="match status" value="1"/>
</dbReference>
<accession>A0ABN1TZ97</accession>
<evidence type="ECO:0000313" key="2">
    <source>
        <dbReference type="EMBL" id="GAA1109911.1"/>
    </source>
</evidence>
<evidence type="ECO:0000313" key="3">
    <source>
        <dbReference type="Proteomes" id="UP001501581"/>
    </source>
</evidence>
<dbReference type="Proteomes" id="UP001501581">
    <property type="component" value="Unassembled WGS sequence"/>
</dbReference>
<evidence type="ECO:0000259" key="1">
    <source>
        <dbReference type="PROSITE" id="PS51186"/>
    </source>
</evidence>
<gene>
    <name evidence="2" type="ORF">GCM10009668_33050</name>
</gene>
<keyword evidence="3" id="KW-1185">Reference proteome</keyword>
<dbReference type="EMBL" id="BAAALG010000012">
    <property type="protein sequence ID" value="GAA1109911.1"/>
    <property type="molecule type" value="Genomic_DNA"/>
</dbReference>
<proteinExistence type="predicted"/>
<dbReference type="CDD" id="cd04301">
    <property type="entry name" value="NAT_SF"/>
    <property type="match status" value="1"/>
</dbReference>
<dbReference type="Pfam" id="PF00583">
    <property type="entry name" value="Acetyltransf_1"/>
    <property type="match status" value="1"/>
</dbReference>
<dbReference type="RefSeq" id="WP_343995951.1">
    <property type="nucleotide sequence ID" value="NZ_BAAALG010000012.1"/>
</dbReference>
<sequence length="109" mass="12500">MRAAYHGGASLQQRAERAYFGMFAVSPTRQGDGVGRQVLAHAEEHARAGWAATHLEMTVIRQRTDLIAYYERRGYRDTRQLSPFPYGDERFGIPQRDDLEFTLLEKPLT</sequence>
<dbReference type="InterPro" id="IPR000182">
    <property type="entry name" value="GNAT_dom"/>
</dbReference>
<organism evidence="2 3">
    <name type="scientific">Nocardioides dubius</name>
    <dbReference type="NCBI Taxonomy" id="317019"/>
    <lineage>
        <taxon>Bacteria</taxon>
        <taxon>Bacillati</taxon>
        <taxon>Actinomycetota</taxon>
        <taxon>Actinomycetes</taxon>
        <taxon>Propionibacteriales</taxon>
        <taxon>Nocardioidaceae</taxon>
        <taxon>Nocardioides</taxon>
    </lineage>
</organism>
<name>A0ABN1TZ97_9ACTN</name>